<dbReference type="RefSeq" id="WP_345680531.1">
    <property type="nucleotide sequence ID" value="NZ_BAABHS010000048.1"/>
</dbReference>
<proteinExistence type="predicted"/>
<reference evidence="2" key="1">
    <citation type="journal article" date="2019" name="Int. J. Syst. Evol. Microbiol.">
        <title>The Global Catalogue of Microorganisms (GCM) 10K type strain sequencing project: providing services to taxonomists for standard genome sequencing and annotation.</title>
        <authorList>
            <consortium name="The Broad Institute Genomics Platform"/>
            <consortium name="The Broad Institute Genome Sequencing Center for Infectious Disease"/>
            <person name="Wu L."/>
            <person name="Ma J."/>
        </authorList>
    </citation>
    <scope>NUCLEOTIDE SEQUENCE [LARGE SCALE GENOMIC DNA]</scope>
    <source>
        <strain evidence="2">JCM 17986</strain>
    </source>
</reference>
<organism evidence="1 2">
    <name type="scientific">Yinghuangia aomiensis</name>
    <dbReference type="NCBI Taxonomy" id="676205"/>
    <lineage>
        <taxon>Bacteria</taxon>
        <taxon>Bacillati</taxon>
        <taxon>Actinomycetota</taxon>
        <taxon>Actinomycetes</taxon>
        <taxon>Kitasatosporales</taxon>
        <taxon>Streptomycetaceae</taxon>
        <taxon>Yinghuangia</taxon>
    </lineage>
</organism>
<dbReference type="EMBL" id="BAABHS010000048">
    <property type="protein sequence ID" value="GAA4993050.1"/>
    <property type="molecule type" value="Genomic_DNA"/>
</dbReference>
<dbReference type="Proteomes" id="UP001500466">
    <property type="component" value="Unassembled WGS sequence"/>
</dbReference>
<comment type="caution">
    <text evidence="1">The sequence shown here is derived from an EMBL/GenBank/DDBJ whole genome shotgun (WGS) entry which is preliminary data.</text>
</comment>
<keyword evidence="2" id="KW-1185">Reference proteome</keyword>
<protein>
    <submittedName>
        <fullName evidence="1">Uncharacterized protein</fullName>
    </submittedName>
</protein>
<evidence type="ECO:0000313" key="2">
    <source>
        <dbReference type="Proteomes" id="UP001500466"/>
    </source>
</evidence>
<sequence length="109" mass="11882">MSAEAVGYAAARQYAIVAALEDLHGPTSGAVVLPKRLDWAPARRFDLADRADVAVMYETVLRESRGQGDLGDFLDAGLLVSVWQSLVLPVQVRAVWESRFAQLRQGRAA</sequence>
<name>A0ABP9IB20_9ACTN</name>
<gene>
    <name evidence="1" type="ORF">GCM10023205_77150</name>
</gene>
<accession>A0ABP9IB20</accession>
<evidence type="ECO:0000313" key="1">
    <source>
        <dbReference type="EMBL" id="GAA4993050.1"/>
    </source>
</evidence>